<dbReference type="PANTHER" id="PTHR45080">
    <property type="entry name" value="CONTACTIN 5"/>
    <property type="match status" value="1"/>
</dbReference>
<dbReference type="InterPro" id="IPR007110">
    <property type="entry name" value="Ig-like_dom"/>
</dbReference>
<dbReference type="InterPro" id="IPR013098">
    <property type="entry name" value="Ig_I-set"/>
</dbReference>
<keyword evidence="2" id="KW-0964">Secreted</keyword>
<dbReference type="GO" id="GO:0005886">
    <property type="term" value="C:plasma membrane"/>
    <property type="evidence" value="ECO:0007669"/>
    <property type="project" value="TreeGrafter"/>
</dbReference>
<dbReference type="InterPro" id="IPR036465">
    <property type="entry name" value="vWFA_dom_sf"/>
</dbReference>
<dbReference type="GO" id="GO:0032991">
    <property type="term" value="C:protein-containing complex"/>
    <property type="evidence" value="ECO:0007669"/>
    <property type="project" value="UniProtKB-ARBA"/>
</dbReference>
<evidence type="ECO:0000259" key="7">
    <source>
        <dbReference type="PROSITE" id="PS50835"/>
    </source>
</evidence>
<feature type="chain" id="PRO_5043561581" description="Ig-like domain-containing protein" evidence="6">
    <location>
        <begin position="17"/>
        <end position="868"/>
    </location>
</feature>
<evidence type="ECO:0000256" key="1">
    <source>
        <dbReference type="ARBA" id="ARBA00004613"/>
    </source>
</evidence>
<feature type="domain" description="Ig-like" evidence="7">
    <location>
        <begin position="688"/>
        <end position="772"/>
    </location>
</feature>
<dbReference type="GO" id="GO:0007156">
    <property type="term" value="P:homophilic cell adhesion via plasma membrane adhesion molecules"/>
    <property type="evidence" value="ECO:0007669"/>
    <property type="project" value="TreeGrafter"/>
</dbReference>
<comment type="subcellular location">
    <subcellularLocation>
        <location evidence="1">Secreted</location>
    </subcellularLocation>
</comment>
<dbReference type="CDD" id="cd00096">
    <property type="entry name" value="Ig"/>
    <property type="match status" value="1"/>
</dbReference>
<evidence type="ECO:0000256" key="3">
    <source>
        <dbReference type="ARBA" id="ARBA00022729"/>
    </source>
</evidence>
<gene>
    <name evidence="8" type="ORF">PARMNEM_LOCUS9631</name>
</gene>
<evidence type="ECO:0000256" key="5">
    <source>
        <dbReference type="ARBA" id="ARBA00023319"/>
    </source>
</evidence>
<name>A0AAV1L541_9NEOP</name>
<feature type="domain" description="Ig-like" evidence="7">
    <location>
        <begin position="504"/>
        <end position="591"/>
    </location>
</feature>
<dbReference type="PANTHER" id="PTHR45080:SF8">
    <property type="entry name" value="IG-LIKE DOMAIN-CONTAINING PROTEIN"/>
    <property type="match status" value="1"/>
</dbReference>
<protein>
    <recommendedName>
        <fullName evidence="7">Ig-like domain-containing protein</fullName>
    </recommendedName>
</protein>
<dbReference type="Pfam" id="PF25106">
    <property type="entry name" value="VWA_4"/>
    <property type="match status" value="1"/>
</dbReference>
<dbReference type="InterPro" id="IPR003598">
    <property type="entry name" value="Ig_sub2"/>
</dbReference>
<dbReference type="InterPro" id="IPR003599">
    <property type="entry name" value="Ig_sub"/>
</dbReference>
<comment type="caution">
    <text evidence="8">The sequence shown here is derived from an EMBL/GenBank/DDBJ whole genome shotgun (WGS) entry which is preliminary data.</text>
</comment>
<dbReference type="SMART" id="SM00408">
    <property type="entry name" value="IGc2"/>
    <property type="match status" value="5"/>
</dbReference>
<dbReference type="Gene3D" id="3.40.50.410">
    <property type="entry name" value="von Willebrand factor, type A domain"/>
    <property type="match status" value="1"/>
</dbReference>
<keyword evidence="4" id="KW-1015">Disulfide bond</keyword>
<organism evidence="8 9">
    <name type="scientific">Parnassius mnemosyne</name>
    <name type="common">clouded apollo</name>
    <dbReference type="NCBI Taxonomy" id="213953"/>
    <lineage>
        <taxon>Eukaryota</taxon>
        <taxon>Metazoa</taxon>
        <taxon>Ecdysozoa</taxon>
        <taxon>Arthropoda</taxon>
        <taxon>Hexapoda</taxon>
        <taxon>Insecta</taxon>
        <taxon>Pterygota</taxon>
        <taxon>Neoptera</taxon>
        <taxon>Endopterygota</taxon>
        <taxon>Lepidoptera</taxon>
        <taxon>Glossata</taxon>
        <taxon>Ditrysia</taxon>
        <taxon>Papilionoidea</taxon>
        <taxon>Papilionidae</taxon>
        <taxon>Parnassiinae</taxon>
        <taxon>Parnassini</taxon>
        <taxon>Parnassius</taxon>
        <taxon>Driopa</taxon>
    </lineage>
</organism>
<keyword evidence="5" id="KW-0393">Immunoglobulin domain</keyword>
<dbReference type="AlphaFoldDB" id="A0AAV1L541"/>
<keyword evidence="3 6" id="KW-0732">Signal</keyword>
<dbReference type="Gene3D" id="2.60.40.10">
    <property type="entry name" value="Immunoglobulins"/>
    <property type="match status" value="5"/>
</dbReference>
<dbReference type="Proteomes" id="UP001314205">
    <property type="component" value="Unassembled WGS sequence"/>
</dbReference>
<dbReference type="SUPFAM" id="SSF53300">
    <property type="entry name" value="vWA-like"/>
    <property type="match status" value="1"/>
</dbReference>
<evidence type="ECO:0000313" key="8">
    <source>
        <dbReference type="EMBL" id="CAK1589081.1"/>
    </source>
</evidence>
<dbReference type="InterPro" id="IPR056861">
    <property type="entry name" value="HMCN1-like_VWA"/>
</dbReference>
<dbReference type="Pfam" id="PF07679">
    <property type="entry name" value="I-set"/>
    <property type="match status" value="3"/>
</dbReference>
<feature type="domain" description="Ig-like" evidence="7">
    <location>
        <begin position="596"/>
        <end position="685"/>
    </location>
</feature>
<feature type="signal peptide" evidence="6">
    <location>
        <begin position="1"/>
        <end position="16"/>
    </location>
</feature>
<dbReference type="EMBL" id="CAVLGL010000083">
    <property type="protein sequence ID" value="CAK1589081.1"/>
    <property type="molecule type" value="Genomic_DNA"/>
</dbReference>
<proteinExistence type="predicted"/>
<feature type="domain" description="Ig-like" evidence="7">
    <location>
        <begin position="409"/>
        <end position="493"/>
    </location>
</feature>
<dbReference type="InterPro" id="IPR036179">
    <property type="entry name" value="Ig-like_dom_sf"/>
</dbReference>
<keyword evidence="9" id="KW-1185">Reference proteome</keyword>
<accession>A0AAV1L541</accession>
<evidence type="ECO:0000313" key="9">
    <source>
        <dbReference type="Proteomes" id="UP001314205"/>
    </source>
</evidence>
<sequence length="868" mass="96792">MYKSYIILYLLATVTANDTGKKSFTIVIDTTISMRDELEILKANLQSVIMGTNLADISNYILVPFDDPGFGPPLIMSKADRLLELMNIVEVGGGNDCPESSLPAIEQALTVSQPNSFIFVFTDGYANDDSKLTSIKRLCRSTRSQVIIFLSGKCISTGTRAVVGTIDAYFDIAKSCSGSVLQFELSNYRQAFKFMKELIKTDWTEINAHEEFIGPKLFTFPVDSYTKDFIVAVSGEYATLEITDEYGRSPALEKIIDTRQSQVVRIVTPDIGEYKANILSQGPTITTFYRRRELKFQFGFSTKIPRSLKETSRLPLPGSTSYICVAVAEISIELNSIHIKFDGRDVKAINVEILDQSKGLFAAKEYFEPGKSFKITIYGRDSSSYQVIKGTTGILLPQSHVFQPQEQTPKITMMEPKVAVVDFKTNLTIACKVSGYPKPVISWYDETGTILRSEDALLEIPSVFISYATIENITKNGTITCKCENDEGEDTLTMDLFVNRTFTFEVKEYPQDATFEFGEEGKLLCEVDAYPEASIQWYHNDSLIDSDNNDIIIEENMILIKNMTLDTTGEYKCEINNSVETKSYIAVVDISGLESPEVKLDDTELVLKPGDFVNTKCTVISGKPAPVVTWKFKTTDDFGEIPEGVIAEESSLKIPSIKTEHMGTYKCEAANIVGSDSGEVLIKVEYAPKIKVNEELKVVKEDDQVELSCEVDAVPKARVRWEIMKDDVIVSLDSRHYTDEWNTHRFTAQSNDSGNYYCIAENEVGKAERTITVNVLVEPYIEAPRLNSISVRSGDTVTLPCIVSHGNPVPSTKWEFIALNSTVTTLSRGKSPNNLTLRRISKRHEGSYICVAENEAGSDTIKIIVKVI</sequence>
<dbReference type="PROSITE" id="PS50835">
    <property type="entry name" value="IG_LIKE"/>
    <property type="match status" value="5"/>
</dbReference>
<dbReference type="InterPro" id="IPR013783">
    <property type="entry name" value="Ig-like_fold"/>
</dbReference>
<feature type="domain" description="Ig-like" evidence="7">
    <location>
        <begin position="779"/>
        <end position="862"/>
    </location>
</feature>
<evidence type="ECO:0000256" key="6">
    <source>
        <dbReference type="SAM" id="SignalP"/>
    </source>
</evidence>
<dbReference type="SMART" id="SM00409">
    <property type="entry name" value="IG"/>
    <property type="match status" value="5"/>
</dbReference>
<reference evidence="8 9" key="1">
    <citation type="submission" date="2023-11" db="EMBL/GenBank/DDBJ databases">
        <authorList>
            <person name="Hedman E."/>
            <person name="Englund M."/>
            <person name="Stromberg M."/>
            <person name="Nyberg Akerstrom W."/>
            <person name="Nylinder S."/>
            <person name="Jareborg N."/>
            <person name="Kallberg Y."/>
            <person name="Kronander E."/>
        </authorList>
    </citation>
    <scope>NUCLEOTIDE SEQUENCE [LARGE SCALE GENOMIC DNA]</scope>
</reference>
<dbReference type="Pfam" id="PF13927">
    <property type="entry name" value="Ig_3"/>
    <property type="match status" value="2"/>
</dbReference>
<evidence type="ECO:0000256" key="2">
    <source>
        <dbReference type="ARBA" id="ARBA00022525"/>
    </source>
</evidence>
<dbReference type="SUPFAM" id="SSF48726">
    <property type="entry name" value="Immunoglobulin"/>
    <property type="match status" value="5"/>
</dbReference>
<dbReference type="InterPro" id="IPR050958">
    <property type="entry name" value="Cell_Adh-Cytoskel_Orgn"/>
</dbReference>
<evidence type="ECO:0000256" key="4">
    <source>
        <dbReference type="ARBA" id="ARBA00023157"/>
    </source>
</evidence>